<dbReference type="EMBL" id="CP073041">
    <property type="protein sequence ID" value="UXE62421.1"/>
    <property type="molecule type" value="Genomic_DNA"/>
</dbReference>
<feature type="transmembrane region" description="Helical" evidence="5">
    <location>
        <begin position="30"/>
        <end position="52"/>
    </location>
</feature>
<sequence length="1864" mass="203795">MLGLVPIDTSEVKNRVLDRPFKRPSWQKSYWLWSLAGIGALTILGGGIYGQYFVQTQIAPLIGQGLGDFLNRPVKLGKLEAVSFNSLRFGASRLEKTPQDPDQVSMAGLEIHFNPLDYLGYRQLSLEAIADSPQIYLEQGKTGEWLLTPCDRLRPDVPFQLKRLQLQKANIILVARNKQGKLKSPVPISLERADIDLRQFQSQQKVYFKLQGQLAQTGQLAIAGLYQPKAHDLNLSVRGSQLTAKAVSDLLPLPLAFTQGYLDSNLDITVRQQRLIKVQGLANLQNVSTELSLFPQPITAIRGPLRFQGTTVFLEQVVGQLGEGGKNQARLIAQAQGSLDLIKGYHLTLNTQPLALAQIPQALKLPAPSVTLEGKITAQLQVTGPLSQPQITAQIQNSDRRPLQIDRLGLETLTANLSLQGSNVIIDHFQTQLLTGGKIQGQGQLLGKRQQGKITFSRFQGTIQAEKLAIQALAHRYGKSLPREIQQLSGQGQITALWPQEKAHLKSDQDALFPHLSFTQARMQIPLAGGEIRGENVSYDQGHWQGHLTLNRLQVAQLPFSLPTFLGQGRLQGDFQVKGYQDQLKTLEAKGEARLLVRASENAVATDGVSKKVVYINQISLQDQQWQAQLQTQDLPIRSWFPQLSLSQAGRLTAQLIVGGHLGSQPLQDDLIVRGQAQIQFPQGQILAQHLKLDQGQWQAALLADQIPLRALPLPQSQALAGMVTGQVQIGGTVKDPIATLVGRGEGKLLFAQGQVRAKQVNFDAHRFEATLVSQALGLNQLNPSLRGNLDGQVKLQGQLQRLQPQLTQVTGNLDFSQGLANLTQPLSTVFAWQGERLALQKIQTKNLSVQGNIQVDLAALNSPQNLTQRVKQVNLSLVAQGLPLTALLAQSPYPLAYGGQVNFTGSLRGNLAQPQLLGKLALENLQLGDLSFDRRLTGQIGKNHQGTHLQLRGDSDRLSLTLDSQNQPTALRLQRQGMTIQGVREQEQLFLMAKQVPLSLLQSLVGLGRPWLARSGQSVFNQNLPALGGNLWGDLTFNFAQQSAQGKVRIEQPRLGNYGGDRLTGNFSYGQGIFSLNSGQLYSQNSRYGLQGRLNLAQNSAFQGEISLDQVSIQDLLTSLQIFRLEDLKRGLNAPVYGRAKDLYGVAVTNPQEALISVGNPQDRANEPFKELENVNNLLRHWQERRCQRHTSCPQQSRLPDLESLQGKLAGKVGVQGTWGGEVALNFQVNGLDWHWGQFQVAEWELQGEWDRGQLSLHPLRLQSGNSLMTLTGKVGGYGQEGELQLENVPLQPFASLIGLPEAVRLGGKLQAAIAIGGSRSNPRAMGKLQVDNATINQSQLQSTTGLFSYQQGRLDFAIDTVLNQKTDPLTLKGSFPYLLPFASTRSDSDRFTVGLRINNDSLKILDLLTNGELVWRGGQGTVQLDAFGRLDPQTQMVQDLQVAGLANLSQAAIAAKIFPQEPLTDINGTITLDLHRLDVKNLTGKLSGGDLAISGFLNLHPSSPLPLSPSPPPSTLSLSLNNLAVKFPDLYEGGLQGTIQVGGDIQQLRIGGDLDLFKGTVLIGGQIPQLSQGQGWANQTQFQNFKLTLGEDIRIQRPLLLDFLASGGVTLNGSISKMEPEGMISLKSGQVNLFASQLRLGGGEENAVYFHRKLDPYLNLHLISAATETSHRLASNDGRNSTNSFSLSTEIDEPFTANRDSLQTVRINANIQGYASQLDQSIQLTSTPSRSRGEIITLLGGSFINDLGQGETSLGLANFASSAVLGTVQGRIGEALGLNQFRIFSTPLINEKERTQANQLGIAAEAGIDLNDDFALSVQKIFNADRPPQWGASYRVNENLRVRGSSNFLDDSRGAIEYNQRF</sequence>
<dbReference type="Proteomes" id="UP001065613">
    <property type="component" value="Chromosome"/>
</dbReference>
<name>A0A977L0L3_9CYAN</name>
<dbReference type="InterPro" id="IPR007452">
    <property type="entry name" value="TamB_C"/>
</dbReference>
<accession>A0A977L0L3</accession>
<dbReference type="PANTHER" id="PTHR34457:SF3">
    <property type="entry name" value="PROTEIN TIC236, CHLOROPLASTIC"/>
    <property type="match status" value="1"/>
</dbReference>
<keyword evidence="3 5" id="KW-1133">Transmembrane helix</keyword>
<feature type="domain" description="Translocation and assembly module TamB C-terminal" evidence="6">
    <location>
        <begin position="1484"/>
        <end position="1864"/>
    </location>
</feature>
<evidence type="ECO:0000313" key="7">
    <source>
        <dbReference type="EMBL" id="UXE62421.1"/>
    </source>
</evidence>
<comment type="subcellular location">
    <subcellularLocation>
        <location evidence="1">Membrane</location>
        <topology evidence="1">Single-pass membrane protein</topology>
    </subcellularLocation>
</comment>
<proteinExistence type="predicted"/>
<dbReference type="KEGG" id="wna:KA717_06465"/>
<evidence type="ECO:0000256" key="2">
    <source>
        <dbReference type="ARBA" id="ARBA00022692"/>
    </source>
</evidence>
<evidence type="ECO:0000256" key="4">
    <source>
        <dbReference type="ARBA" id="ARBA00023136"/>
    </source>
</evidence>
<reference evidence="7" key="1">
    <citation type="submission" date="2021-04" db="EMBL/GenBank/DDBJ databases">
        <title>Genome sequence of Woronichinia naegeliana from Washington state freshwater lake bloom.</title>
        <authorList>
            <person name="Dreher T.W."/>
        </authorList>
    </citation>
    <scope>NUCLEOTIDE SEQUENCE</scope>
    <source>
        <strain evidence="7">WA131</strain>
    </source>
</reference>
<evidence type="ECO:0000256" key="5">
    <source>
        <dbReference type="SAM" id="Phobius"/>
    </source>
</evidence>
<evidence type="ECO:0000256" key="1">
    <source>
        <dbReference type="ARBA" id="ARBA00004167"/>
    </source>
</evidence>
<dbReference type="GO" id="GO:0009306">
    <property type="term" value="P:protein secretion"/>
    <property type="evidence" value="ECO:0007669"/>
    <property type="project" value="InterPro"/>
</dbReference>
<dbReference type="Pfam" id="PF04357">
    <property type="entry name" value="TamB"/>
    <property type="match status" value="1"/>
</dbReference>
<gene>
    <name evidence="7" type="ORF">KA717_06465</name>
</gene>
<keyword evidence="2 5" id="KW-0812">Transmembrane</keyword>
<protein>
    <submittedName>
        <fullName evidence="7">Translocation/assembly module TamB domain-containing protein</fullName>
    </submittedName>
</protein>
<evidence type="ECO:0000259" key="6">
    <source>
        <dbReference type="Pfam" id="PF04357"/>
    </source>
</evidence>
<dbReference type="InterPro" id="IPR053022">
    <property type="entry name" value="Chloroplast_translocon_comp"/>
</dbReference>
<dbReference type="PANTHER" id="PTHR34457">
    <property type="entry name" value="EMBRYO DEFECTIVE 2410"/>
    <property type="match status" value="1"/>
</dbReference>
<keyword evidence="4 5" id="KW-0472">Membrane</keyword>
<organism evidence="7">
    <name type="scientific">Woronichinia naegeliana WA131</name>
    <dbReference type="NCBI Taxonomy" id="2824559"/>
    <lineage>
        <taxon>Bacteria</taxon>
        <taxon>Bacillati</taxon>
        <taxon>Cyanobacteriota</taxon>
        <taxon>Cyanophyceae</taxon>
        <taxon>Synechococcales</taxon>
        <taxon>Coelosphaeriaceae</taxon>
        <taxon>Woronichinia</taxon>
    </lineage>
</organism>
<evidence type="ECO:0000256" key="3">
    <source>
        <dbReference type="ARBA" id="ARBA00022989"/>
    </source>
</evidence>
<dbReference type="GO" id="GO:0005886">
    <property type="term" value="C:plasma membrane"/>
    <property type="evidence" value="ECO:0007669"/>
    <property type="project" value="InterPro"/>
</dbReference>